<dbReference type="EMBL" id="JAHSPG010000015">
    <property type="protein sequence ID" value="MBV4359488.1"/>
    <property type="molecule type" value="Genomic_DNA"/>
</dbReference>
<feature type="coiled-coil region" evidence="3">
    <location>
        <begin position="44"/>
        <end position="75"/>
    </location>
</feature>
<name>A0A9E2SDN4_9BACT</name>
<feature type="domain" description="Bacterial surface antigen (D15)" evidence="4">
    <location>
        <begin position="388"/>
        <end position="783"/>
    </location>
</feature>
<comment type="subcellular location">
    <subcellularLocation>
        <location evidence="1">Membrane</location>
    </subcellularLocation>
</comment>
<protein>
    <submittedName>
        <fullName evidence="5">Outer membrane protein assembly factor</fullName>
    </submittedName>
</protein>
<dbReference type="GO" id="GO:0019867">
    <property type="term" value="C:outer membrane"/>
    <property type="evidence" value="ECO:0007669"/>
    <property type="project" value="InterPro"/>
</dbReference>
<reference evidence="5" key="1">
    <citation type="submission" date="2021-06" db="EMBL/GenBank/DDBJ databases">
        <authorList>
            <person name="Huq M.A."/>
        </authorList>
    </citation>
    <scope>NUCLEOTIDE SEQUENCE</scope>
    <source>
        <strain evidence="5">MAH-26</strain>
    </source>
</reference>
<evidence type="ECO:0000313" key="5">
    <source>
        <dbReference type="EMBL" id="MBV4359488.1"/>
    </source>
</evidence>
<dbReference type="PROSITE" id="PS51257">
    <property type="entry name" value="PROKAR_LIPOPROTEIN"/>
    <property type="match status" value="1"/>
</dbReference>
<comment type="caution">
    <text evidence="5">The sequence shown here is derived from an EMBL/GenBank/DDBJ whole genome shotgun (WGS) entry which is preliminary data.</text>
</comment>
<dbReference type="AlphaFoldDB" id="A0A9E2SDN4"/>
<dbReference type="RefSeq" id="WP_217793702.1">
    <property type="nucleotide sequence ID" value="NZ_JAHSPG010000015.1"/>
</dbReference>
<accession>A0A9E2SDN4</accession>
<evidence type="ECO:0000259" key="4">
    <source>
        <dbReference type="Pfam" id="PF01103"/>
    </source>
</evidence>
<organism evidence="5 6">
    <name type="scientific">Pinibacter aurantiacus</name>
    <dbReference type="NCBI Taxonomy" id="2851599"/>
    <lineage>
        <taxon>Bacteria</taxon>
        <taxon>Pseudomonadati</taxon>
        <taxon>Bacteroidota</taxon>
        <taxon>Chitinophagia</taxon>
        <taxon>Chitinophagales</taxon>
        <taxon>Chitinophagaceae</taxon>
        <taxon>Pinibacter</taxon>
    </lineage>
</organism>
<evidence type="ECO:0000313" key="6">
    <source>
        <dbReference type="Proteomes" id="UP000812270"/>
    </source>
</evidence>
<proteinExistence type="predicted"/>
<dbReference type="Proteomes" id="UP000812270">
    <property type="component" value="Unassembled WGS sequence"/>
</dbReference>
<keyword evidence="2" id="KW-0472">Membrane</keyword>
<evidence type="ECO:0000256" key="1">
    <source>
        <dbReference type="ARBA" id="ARBA00004370"/>
    </source>
</evidence>
<gene>
    <name evidence="5" type="ORF">KTO63_20125</name>
</gene>
<keyword evidence="3" id="KW-0175">Coiled coil</keyword>
<sequence length="787" mass="90367">MIFKRQVTSSTFIYSTCLALVLVFFLGSCLTVKNFPPNKPFVFKSNIKIESKQSINQKDELKEKLLNQLDDSIKNRLVTKMLVRKKLDKPPAFDTSYAVRSAAFMRALLKSQGYMSGSVRWDTTLVVKRKKKKQQLRVITTFTVSPGVLTTIDSISYSFRDTTLQGLTMRNMRRSDLKKGDAYKKEAIAGELDRLIDVFKNNGYYKISREDIYAEVDTVEALLINPNIDLFERARLLSELQKKREKPTVDIVFKQRAKENPSHLKRYYLDKISIYPDLSIREDSVETPYKKDTVRGITVLSRYNLFKPKFVVDNNYLKPGALYSQRNYIRTINSYNQLGAWQQTAIDIFSNDSLGKLNMDVRLYPAVRRNLNIGLEASRNESDVVATNLFGLGVTFGVTDKNIAKQSVQSSLNTRFGVELGQQLLQTIQTSVNYTLHFPKFILPFKDSSRVKGKISTEGTNLSINASNTLRKDFYTIQNANISWSYDWTKGREITRRNKIYLFNYSPINLEYQHVIPTDSLRGLIKEAPNLYYTFQDGFIISQNFRFQVITTKGKHTTSVKTGLEQSGGVLGLIKTLDVDAKLFRFVKTFIDYSHNITYKKTALAFHAYGGYGFSYGKTKDSLGNIIPEQALPVTRGFTAGGPNSMRAWRARQLGPGSSRFYNDLSQNLDRFGDIQLEGNVEYRYNLFSIGSLKVKSAIFADMGNIWLRNNQGQEGLNNGVFKFNRLYKDLAVGAGTSLRFDFDYFLIRLDWAYTFKNPYYADYHYGWFQQIKFFDGQFQLGINYPF</sequence>
<evidence type="ECO:0000256" key="2">
    <source>
        <dbReference type="ARBA" id="ARBA00023136"/>
    </source>
</evidence>
<evidence type="ECO:0000256" key="3">
    <source>
        <dbReference type="SAM" id="Coils"/>
    </source>
</evidence>
<dbReference type="Pfam" id="PF01103">
    <property type="entry name" value="Omp85"/>
    <property type="match status" value="1"/>
</dbReference>
<keyword evidence="6" id="KW-1185">Reference proteome</keyword>
<dbReference type="InterPro" id="IPR000184">
    <property type="entry name" value="Bac_surfAg_D15"/>
</dbReference>